<dbReference type="InterPro" id="IPR004841">
    <property type="entry name" value="AA-permease/SLC12A_dom"/>
</dbReference>
<evidence type="ECO:0000256" key="1">
    <source>
        <dbReference type="ARBA" id="ARBA00004141"/>
    </source>
</evidence>
<feature type="transmembrane region" description="Helical" evidence="8">
    <location>
        <begin position="314"/>
        <end position="338"/>
    </location>
</feature>
<dbReference type="Pfam" id="PF00324">
    <property type="entry name" value="AA_permease"/>
    <property type="match status" value="1"/>
</dbReference>
<evidence type="ECO:0000256" key="8">
    <source>
        <dbReference type="SAM" id="Phobius"/>
    </source>
</evidence>
<dbReference type="PANTHER" id="PTHR43495">
    <property type="entry name" value="GABA PERMEASE"/>
    <property type="match status" value="1"/>
</dbReference>
<gene>
    <name evidence="10" type="ORF">V3851_16855</name>
</gene>
<evidence type="ECO:0000313" key="11">
    <source>
        <dbReference type="Proteomes" id="UP001306950"/>
    </source>
</evidence>
<name>A0ABU7VX69_9BACL</name>
<evidence type="ECO:0000313" key="10">
    <source>
        <dbReference type="EMBL" id="MEF2967499.1"/>
    </source>
</evidence>
<feature type="domain" description="Amino acid permease/ SLC12A" evidence="9">
    <location>
        <begin position="47"/>
        <end position="405"/>
    </location>
</feature>
<comment type="caution">
    <text evidence="10">The sequence shown here is derived from an EMBL/GenBank/DDBJ whole genome shotgun (WGS) entry which is preliminary data.</text>
</comment>
<organism evidence="10 11">
    <name type="scientific">Paenibacillus haidiansis</name>
    <dbReference type="NCBI Taxonomy" id="1574488"/>
    <lineage>
        <taxon>Bacteria</taxon>
        <taxon>Bacillati</taxon>
        <taxon>Bacillota</taxon>
        <taxon>Bacilli</taxon>
        <taxon>Bacillales</taxon>
        <taxon>Paenibacillaceae</taxon>
        <taxon>Paenibacillus</taxon>
    </lineage>
</organism>
<evidence type="ECO:0000256" key="6">
    <source>
        <dbReference type="ARBA" id="ARBA00023136"/>
    </source>
</evidence>
<dbReference type="PANTHER" id="PTHR43495:SF5">
    <property type="entry name" value="GAMMA-AMINOBUTYRIC ACID PERMEASE"/>
    <property type="match status" value="1"/>
</dbReference>
<evidence type="ECO:0000256" key="3">
    <source>
        <dbReference type="ARBA" id="ARBA00022692"/>
    </source>
</evidence>
<evidence type="ECO:0000256" key="2">
    <source>
        <dbReference type="ARBA" id="ARBA00022448"/>
    </source>
</evidence>
<feature type="region of interest" description="Disordered" evidence="7">
    <location>
        <begin position="1"/>
        <end position="31"/>
    </location>
</feature>
<dbReference type="Proteomes" id="UP001306950">
    <property type="component" value="Unassembled WGS sequence"/>
</dbReference>
<protein>
    <submittedName>
        <fullName evidence="10">Amino acid permease</fullName>
    </submittedName>
</protein>
<keyword evidence="5 8" id="KW-1133">Transmembrane helix</keyword>
<feature type="transmembrane region" description="Helical" evidence="8">
    <location>
        <begin position="184"/>
        <end position="206"/>
    </location>
</feature>
<feature type="transmembrane region" description="Helical" evidence="8">
    <location>
        <begin position="442"/>
        <end position="465"/>
    </location>
</feature>
<keyword evidence="11" id="KW-1185">Reference proteome</keyword>
<feature type="transmembrane region" description="Helical" evidence="8">
    <location>
        <begin position="113"/>
        <end position="133"/>
    </location>
</feature>
<evidence type="ECO:0000259" key="9">
    <source>
        <dbReference type="Pfam" id="PF00324"/>
    </source>
</evidence>
<evidence type="ECO:0000256" key="5">
    <source>
        <dbReference type="ARBA" id="ARBA00022989"/>
    </source>
</evidence>
<feature type="transmembrane region" description="Helical" evidence="8">
    <location>
        <begin position="226"/>
        <end position="252"/>
    </location>
</feature>
<keyword evidence="4" id="KW-0029">Amino-acid transport</keyword>
<feature type="transmembrane region" description="Helical" evidence="8">
    <location>
        <begin position="153"/>
        <end position="172"/>
    </location>
</feature>
<evidence type="ECO:0000256" key="4">
    <source>
        <dbReference type="ARBA" id="ARBA00022970"/>
    </source>
</evidence>
<dbReference type="RefSeq" id="WP_331847718.1">
    <property type="nucleotide sequence ID" value="NZ_JAZHPZ010000008.1"/>
</dbReference>
<keyword evidence="6 8" id="KW-0472">Membrane</keyword>
<feature type="transmembrane region" description="Helical" evidence="8">
    <location>
        <begin position="264"/>
        <end position="286"/>
    </location>
</feature>
<keyword evidence="3 8" id="KW-0812">Transmembrane</keyword>
<feature type="transmembrane region" description="Helical" evidence="8">
    <location>
        <begin position="385"/>
        <end position="405"/>
    </location>
</feature>
<evidence type="ECO:0000256" key="7">
    <source>
        <dbReference type="SAM" id="MobiDB-lite"/>
    </source>
</evidence>
<comment type="subcellular location">
    <subcellularLocation>
        <location evidence="1">Membrane</location>
        <topology evidence="1">Multi-pass membrane protein</topology>
    </subcellularLocation>
</comment>
<accession>A0ABU7VX69</accession>
<dbReference type="Gene3D" id="1.20.1740.10">
    <property type="entry name" value="Amino acid/polyamine transporter I"/>
    <property type="match status" value="1"/>
</dbReference>
<sequence>MSGNGNSSYRKTNGTVGWRKTGGNDHGGKGSDGAAAGGGNLRWWQLSLLGIASIIGTGYFLGSGIGIRMAGPAILVAFLLAALGAYTVFDALARMTAKQPEKGSFRSYAKRAFGRWAGFGSGWVYWSSELLIMGSQLTALSLFTRFWFPGVPMWLFAAGYAILGLAVILLGNKGFDSIEHVLSVVKIAAILMFLAIAATALLGWIPGAGKSAFPRTFGQFFPSGAMGLWSGLIFAFYAFGGIEVMGMMAYRLKDPQDAPKAGKIMLLLLAAVYVLSIGLVVTLLPWNKTVPHKSPFITALGGVHLPFIPHVFNAVLIVAGFSTMVASLYAVTTMLVTLAEDKDAPPLFAKTALKERPLYAIGLTAVGLAGSILLSLAMPGRIYEYITTAAGLLLLYNWLFILLTSGKLLELSVFGQVKRFAGLALIVLAVSGTLAHKTSRPGFWGSLIFIAVIGTVTLIMQFAVWKRRKPALRRRRKATLVRRPRLD</sequence>
<feature type="compositionally biased region" description="Polar residues" evidence="7">
    <location>
        <begin position="1"/>
        <end position="15"/>
    </location>
</feature>
<dbReference type="EMBL" id="JAZHPZ010000008">
    <property type="protein sequence ID" value="MEF2967499.1"/>
    <property type="molecule type" value="Genomic_DNA"/>
</dbReference>
<feature type="transmembrane region" description="Helical" evidence="8">
    <location>
        <begin position="46"/>
        <end position="67"/>
    </location>
</feature>
<feature type="transmembrane region" description="Helical" evidence="8">
    <location>
        <begin position="417"/>
        <end position="436"/>
    </location>
</feature>
<dbReference type="PIRSF" id="PIRSF006060">
    <property type="entry name" value="AA_transporter"/>
    <property type="match status" value="1"/>
</dbReference>
<feature type="transmembrane region" description="Helical" evidence="8">
    <location>
        <begin position="73"/>
        <end position="92"/>
    </location>
</feature>
<keyword evidence="2" id="KW-0813">Transport</keyword>
<proteinExistence type="predicted"/>
<reference evidence="10 11" key="1">
    <citation type="submission" date="2024-02" db="EMBL/GenBank/DDBJ databases">
        <title>A nitrogen-fixing paenibacillus bacterium.</title>
        <authorList>
            <person name="Zhang W.L."/>
            <person name="Chen S.F."/>
        </authorList>
    </citation>
    <scope>NUCLEOTIDE SEQUENCE [LARGE SCALE GENOMIC DNA]</scope>
    <source>
        <strain evidence="10 11">M1</strain>
    </source>
</reference>
<feature type="transmembrane region" description="Helical" evidence="8">
    <location>
        <begin position="358"/>
        <end position="379"/>
    </location>
</feature>